<protein>
    <recommendedName>
        <fullName evidence="2">ATP-binding protein</fullName>
    </recommendedName>
</protein>
<dbReference type="InterPro" id="IPR036390">
    <property type="entry name" value="WH_DNA-bd_sf"/>
</dbReference>
<dbReference type="InterPro" id="IPR027417">
    <property type="entry name" value="P-loop_NTPase"/>
</dbReference>
<evidence type="ECO:0000313" key="1">
    <source>
        <dbReference type="EMBL" id="GAF87402.1"/>
    </source>
</evidence>
<gene>
    <name evidence="1" type="ORF">S01H1_30996</name>
</gene>
<evidence type="ECO:0008006" key="2">
    <source>
        <dbReference type="Google" id="ProtNLM"/>
    </source>
</evidence>
<dbReference type="InterPro" id="IPR036388">
    <property type="entry name" value="WH-like_DNA-bd_sf"/>
</dbReference>
<comment type="caution">
    <text evidence="1">The sequence shown here is derived from an EMBL/GenBank/DDBJ whole genome shotgun (WGS) entry which is preliminary data.</text>
</comment>
<dbReference type="SUPFAM" id="SSF46785">
    <property type="entry name" value="Winged helix' DNA-binding domain"/>
    <property type="match status" value="1"/>
</dbReference>
<dbReference type="Gene3D" id="1.10.10.10">
    <property type="entry name" value="Winged helix-like DNA-binding domain superfamily/Winged helix DNA-binding domain"/>
    <property type="match status" value="1"/>
</dbReference>
<dbReference type="AlphaFoldDB" id="X0TGY4"/>
<proteinExistence type="predicted"/>
<dbReference type="SUPFAM" id="SSF52540">
    <property type="entry name" value="P-loop containing nucleoside triphosphate hydrolases"/>
    <property type="match status" value="1"/>
</dbReference>
<accession>X0TGY4</accession>
<name>X0TGY4_9ZZZZ</name>
<sequence>VSFILSGSEVGLVEEILGEDDSEHPLYGRNIIKIVMERLDKNRAMEFLNKGFEQINFKINPDDVEEAIKELGGLIGWLTLYGYEKGIMKNKDALGKTTEVAARIAGTELAHFFKKTKNKKLYISILRNASGGITWTELKERVKKDLGKQLNPSLLTFAIKRLMNYSFLEKKNNEYYLSDPLLLKASFLI</sequence>
<reference evidence="1" key="1">
    <citation type="journal article" date="2014" name="Front. Microbiol.">
        <title>High frequency of phylogenetically diverse reductive dehalogenase-homologous genes in deep subseafloor sedimentary metagenomes.</title>
        <authorList>
            <person name="Kawai M."/>
            <person name="Futagami T."/>
            <person name="Toyoda A."/>
            <person name="Takaki Y."/>
            <person name="Nishi S."/>
            <person name="Hori S."/>
            <person name="Arai W."/>
            <person name="Tsubouchi T."/>
            <person name="Morono Y."/>
            <person name="Uchiyama I."/>
            <person name="Ito T."/>
            <person name="Fujiyama A."/>
            <person name="Inagaki F."/>
            <person name="Takami H."/>
        </authorList>
    </citation>
    <scope>NUCLEOTIDE SEQUENCE</scope>
    <source>
        <strain evidence="1">Expedition CK06-06</strain>
    </source>
</reference>
<feature type="non-terminal residue" evidence="1">
    <location>
        <position position="1"/>
    </location>
</feature>
<dbReference type="Gene3D" id="1.10.8.60">
    <property type="match status" value="1"/>
</dbReference>
<dbReference type="PANTHER" id="PTHR34301:SF8">
    <property type="entry name" value="ATPASE DOMAIN-CONTAINING PROTEIN"/>
    <property type="match status" value="1"/>
</dbReference>
<dbReference type="EMBL" id="BARS01019104">
    <property type="protein sequence ID" value="GAF87402.1"/>
    <property type="molecule type" value="Genomic_DNA"/>
</dbReference>
<dbReference type="PANTHER" id="PTHR34301">
    <property type="entry name" value="DNA-BINDING PROTEIN-RELATED"/>
    <property type="match status" value="1"/>
</dbReference>
<organism evidence="1">
    <name type="scientific">marine sediment metagenome</name>
    <dbReference type="NCBI Taxonomy" id="412755"/>
    <lineage>
        <taxon>unclassified sequences</taxon>
        <taxon>metagenomes</taxon>
        <taxon>ecological metagenomes</taxon>
    </lineage>
</organism>